<sequence length="130" mass="14610">MEMVRTNYSSGAPLEEKAGYSRMVTVGPFVYLGGTTSVKPDGTVHGEDDPYEQTKFIFDKLLKIMEKADSGAENVVKVKAYVTDMKYAPEVARAYSEYFLNIKPLFTMVGTTMLNRPTQLVEIEMDAIKY</sequence>
<organism evidence="1 2">
    <name type="scientific">Ilyobacter polytropus (strain ATCC 51220 / DSM 2926 / LMG 16218 / CuHBu1)</name>
    <dbReference type="NCBI Taxonomy" id="572544"/>
    <lineage>
        <taxon>Bacteria</taxon>
        <taxon>Fusobacteriati</taxon>
        <taxon>Fusobacteriota</taxon>
        <taxon>Fusobacteriia</taxon>
        <taxon>Fusobacteriales</taxon>
        <taxon>Fusobacteriaceae</taxon>
        <taxon>Ilyobacter</taxon>
    </lineage>
</organism>
<evidence type="ECO:0000313" key="2">
    <source>
        <dbReference type="Proteomes" id="UP000006875"/>
    </source>
</evidence>
<dbReference type="RefSeq" id="WP_013386928.1">
    <property type="nucleotide sequence ID" value="NC_014632.1"/>
</dbReference>
<dbReference type="AlphaFoldDB" id="E3HBA7"/>
<protein>
    <submittedName>
        <fullName evidence="1">Endoribonuclease L-PSP</fullName>
    </submittedName>
</protein>
<dbReference type="HOGENOM" id="CLU_100715_5_1_0"/>
<dbReference type="PANTHER" id="PTHR43857">
    <property type="entry name" value="BLR7761 PROTEIN"/>
    <property type="match status" value="1"/>
</dbReference>
<dbReference type="Gene3D" id="3.30.1330.40">
    <property type="entry name" value="RutC-like"/>
    <property type="match status" value="1"/>
</dbReference>
<reference evidence="1 2" key="1">
    <citation type="journal article" date="2010" name="Stand. Genomic Sci.">
        <title>Complete genome sequence of Ilyobacter polytropus type strain (CuHbu1).</title>
        <authorList>
            <person name="Sikorski J."/>
            <person name="Chertkov O."/>
            <person name="Lapidus A."/>
            <person name="Nolan M."/>
            <person name="Lucas S."/>
            <person name="Del Rio T.G."/>
            <person name="Tice H."/>
            <person name="Cheng J.F."/>
            <person name="Tapia R."/>
            <person name="Han C."/>
            <person name="Goodwin L."/>
            <person name="Pitluck S."/>
            <person name="Liolios K."/>
            <person name="Ivanova N."/>
            <person name="Mavromatis K."/>
            <person name="Mikhailova N."/>
            <person name="Pati A."/>
            <person name="Chen A."/>
            <person name="Palaniappan K."/>
            <person name="Land M."/>
            <person name="Hauser L."/>
            <person name="Chang Y.J."/>
            <person name="Jeffries C.D."/>
            <person name="Brambilla E."/>
            <person name="Yasawong M."/>
            <person name="Rohde M."/>
            <person name="Pukall R."/>
            <person name="Spring S."/>
            <person name="Goker M."/>
            <person name="Woyke T."/>
            <person name="Bristow J."/>
            <person name="Eisen J.A."/>
            <person name="Markowitz V."/>
            <person name="Hugenholtz P."/>
            <person name="Kyrpides N.C."/>
            <person name="Klenk H.P."/>
        </authorList>
    </citation>
    <scope>NUCLEOTIDE SEQUENCE [LARGE SCALE GENOMIC DNA]</scope>
    <source>
        <strain evidence="2">ATCC 51220 / DSM 2926 / LMG 16218 / CuHBu1</strain>
    </source>
</reference>
<dbReference type="EMBL" id="CP002281">
    <property type="protein sequence ID" value="ADO82258.1"/>
    <property type="molecule type" value="Genomic_DNA"/>
</dbReference>
<dbReference type="eggNOG" id="COG0251">
    <property type="taxonomic scope" value="Bacteria"/>
</dbReference>
<dbReference type="STRING" id="572544.Ilyop_0470"/>
<evidence type="ECO:0000313" key="1">
    <source>
        <dbReference type="EMBL" id="ADO82258.1"/>
    </source>
</evidence>
<accession>E3HBA7</accession>
<proteinExistence type="predicted"/>
<dbReference type="SUPFAM" id="SSF55298">
    <property type="entry name" value="YjgF-like"/>
    <property type="match status" value="1"/>
</dbReference>
<dbReference type="InterPro" id="IPR035959">
    <property type="entry name" value="RutC-like_sf"/>
</dbReference>
<dbReference type="InterPro" id="IPR006175">
    <property type="entry name" value="YjgF/YER057c/UK114"/>
</dbReference>
<dbReference type="Proteomes" id="UP000006875">
    <property type="component" value="Chromosome"/>
</dbReference>
<keyword evidence="2" id="KW-1185">Reference proteome</keyword>
<name>E3HBA7_ILYPC</name>
<dbReference type="Pfam" id="PF01042">
    <property type="entry name" value="Ribonuc_L-PSP"/>
    <property type="match status" value="1"/>
</dbReference>
<dbReference type="PANTHER" id="PTHR43857:SF1">
    <property type="entry name" value="YJGH FAMILY PROTEIN"/>
    <property type="match status" value="1"/>
</dbReference>
<gene>
    <name evidence="1" type="ordered locus">Ilyop_0470</name>
</gene>
<dbReference type="OrthoDB" id="9799840at2"/>
<dbReference type="KEGG" id="ipo:Ilyop_0470"/>